<dbReference type="CDD" id="cd06170">
    <property type="entry name" value="LuxR_C_like"/>
    <property type="match status" value="1"/>
</dbReference>
<dbReference type="SUPFAM" id="SSF55874">
    <property type="entry name" value="ATPase domain of HSP90 chaperone/DNA topoisomerase II/histidine kinase"/>
    <property type="match status" value="1"/>
</dbReference>
<keyword evidence="1" id="KW-0805">Transcription regulation</keyword>
<evidence type="ECO:0000256" key="3">
    <source>
        <dbReference type="ARBA" id="ARBA00023163"/>
    </source>
</evidence>
<evidence type="ECO:0000256" key="1">
    <source>
        <dbReference type="ARBA" id="ARBA00023015"/>
    </source>
</evidence>
<dbReference type="Gene3D" id="1.10.10.10">
    <property type="entry name" value="Winged helix-like DNA-binding domain superfamily/Winged helix DNA-binding domain"/>
    <property type="match status" value="1"/>
</dbReference>
<evidence type="ECO:0000313" key="6">
    <source>
        <dbReference type="Proteomes" id="UP000622547"/>
    </source>
</evidence>
<evidence type="ECO:0000313" key="5">
    <source>
        <dbReference type="EMBL" id="GII38745.1"/>
    </source>
</evidence>
<dbReference type="PROSITE" id="PS50043">
    <property type="entry name" value="HTH_LUXR_2"/>
    <property type="match status" value="1"/>
</dbReference>
<dbReference type="InterPro" id="IPR016032">
    <property type="entry name" value="Sig_transdc_resp-reg_C-effctor"/>
</dbReference>
<reference evidence="5 6" key="1">
    <citation type="submission" date="2021-01" db="EMBL/GenBank/DDBJ databases">
        <title>Whole genome shotgun sequence of Planotetraspora phitsanulokensis NBRC 104273.</title>
        <authorList>
            <person name="Komaki H."/>
            <person name="Tamura T."/>
        </authorList>
    </citation>
    <scope>NUCLEOTIDE SEQUENCE [LARGE SCALE GENOMIC DNA]</scope>
    <source>
        <strain evidence="5 6">NBRC 104273</strain>
    </source>
</reference>
<dbReference type="Pfam" id="PF00196">
    <property type="entry name" value="GerE"/>
    <property type="match status" value="1"/>
</dbReference>
<dbReference type="SMART" id="SM00421">
    <property type="entry name" value="HTH_LUXR"/>
    <property type="match status" value="1"/>
</dbReference>
<proteinExistence type="predicted"/>
<evidence type="ECO:0000256" key="2">
    <source>
        <dbReference type="ARBA" id="ARBA00023125"/>
    </source>
</evidence>
<feature type="domain" description="HTH luxR-type" evidence="4">
    <location>
        <begin position="397"/>
        <end position="462"/>
    </location>
</feature>
<dbReference type="InterPro" id="IPR036388">
    <property type="entry name" value="WH-like_DNA-bd_sf"/>
</dbReference>
<keyword evidence="3" id="KW-0804">Transcription</keyword>
<dbReference type="PANTHER" id="PTHR44688">
    <property type="entry name" value="DNA-BINDING TRANSCRIPTIONAL ACTIVATOR DEVR_DOSR"/>
    <property type="match status" value="1"/>
</dbReference>
<organism evidence="5 6">
    <name type="scientific">Planotetraspora phitsanulokensis</name>
    <dbReference type="NCBI Taxonomy" id="575192"/>
    <lineage>
        <taxon>Bacteria</taxon>
        <taxon>Bacillati</taxon>
        <taxon>Actinomycetota</taxon>
        <taxon>Actinomycetes</taxon>
        <taxon>Streptosporangiales</taxon>
        <taxon>Streptosporangiaceae</taxon>
        <taxon>Planotetraspora</taxon>
    </lineage>
</organism>
<dbReference type="PRINTS" id="PR00038">
    <property type="entry name" value="HTHLUXR"/>
</dbReference>
<dbReference type="PANTHER" id="PTHR44688:SF16">
    <property type="entry name" value="DNA-BINDING TRANSCRIPTIONAL ACTIVATOR DEVR_DOSR"/>
    <property type="match status" value="1"/>
</dbReference>
<protein>
    <submittedName>
        <fullName evidence="5">Helix-turn-helix transcriptional regulator</fullName>
    </submittedName>
</protein>
<dbReference type="Gene3D" id="3.30.565.10">
    <property type="entry name" value="Histidine kinase-like ATPase, C-terminal domain"/>
    <property type="match status" value="1"/>
</dbReference>
<dbReference type="Proteomes" id="UP000622547">
    <property type="component" value="Unassembled WGS sequence"/>
</dbReference>
<accession>A0A8J3UH27</accession>
<dbReference type="EMBL" id="BOOP01000015">
    <property type="protein sequence ID" value="GII38745.1"/>
    <property type="molecule type" value="Genomic_DNA"/>
</dbReference>
<dbReference type="InterPro" id="IPR036890">
    <property type="entry name" value="HATPase_C_sf"/>
</dbReference>
<keyword evidence="6" id="KW-1185">Reference proteome</keyword>
<dbReference type="GO" id="GO:0006355">
    <property type="term" value="P:regulation of DNA-templated transcription"/>
    <property type="evidence" value="ECO:0007669"/>
    <property type="project" value="InterPro"/>
</dbReference>
<dbReference type="GO" id="GO:0003677">
    <property type="term" value="F:DNA binding"/>
    <property type="evidence" value="ECO:0007669"/>
    <property type="project" value="UniProtKB-KW"/>
</dbReference>
<name>A0A8J3UH27_9ACTN</name>
<comment type="caution">
    <text evidence="5">The sequence shown here is derived from an EMBL/GenBank/DDBJ whole genome shotgun (WGS) entry which is preliminary data.</text>
</comment>
<dbReference type="InterPro" id="IPR000792">
    <property type="entry name" value="Tscrpt_reg_LuxR_C"/>
</dbReference>
<evidence type="ECO:0000259" key="4">
    <source>
        <dbReference type="PROSITE" id="PS50043"/>
    </source>
</evidence>
<keyword evidence="2" id="KW-0238">DNA-binding</keyword>
<gene>
    <name evidence="5" type="ORF">Pph01_37480</name>
</gene>
<dbReference type="AlphaFoldDB" id="A0A8J3UH27"/>
<dbReference type="SUPFAM" id="SSF46894">
    <property type="entry name" value="C-terminal effector domain of the bipartite response regulators"/>
    <property type="match status" value="1"/>
</dbReference>
<sequence>MDTSILSEGGPLPRCPFGWFWPAERTADARGRLTTLVGMDLMAAVNVMRAPLVETLPRLSAALAGTIPHRALARLFPSCAHAPFQVYGESAGGPGSAITTAEMAALGALVPAGGSWQGRGRLGGTDVPVLALASNIAEPAPLLVFVRSDDICLSAEQLVPAQALWDLLSAHGEGLRTEPTSGELAVSRAAAAARAAAISELVDAHGAALTGLLGVLRDRALDDADARARTVDLAITALGELRSQAELDQALVEERAGDAFQRLADSLRRILRARKVRLDLGKPGAEEGADRLLPADVVNAASAAIRATVHALLEDQGHGPDGRRVSRFHVSWKVGASDLRATVRDDGPGTLSRRSFDTRRLVELLTPLGGRFEVDAVPQWGTTVTVEIPLTPLGTPRHDPLTGLGARELEVLGQLARGRRNRDISQQLHISESTVKFHITKIFDKLGVSSRGEAAALAHEWGAA</sequence>